<feature type="compositionally biased region" description="Low complexity" evidence="1">
    <location>
        <begin position="151"/>
        <end position="172"/>
    </location>
</feature>
<dbReference type="OrthoDB" id="3369460at2"/>
<dbReference type="Proteomes" id="UP000278440">
    <property type="component" value="Unassembled WGS sequence"/>
</dbReference>
<dbReference type="PROSITE" id="PS50043">
    <property type="entry name" value="HTH_LUXR_2"/>
    <property type="match status" value="1"/>
</dbReference>
<dbReference type="InterPro" id="IPR016032">
    <property type="entry name" value="Sig_transdc_resp-reg_C-effctor"/>
</dbReference>
<dbReference type="InterPro" id="IPR036388">
    <property type="entry name" value="WH-like_DNA-bd_sf"/>
</dbReference>
<dbReference type="Pfam" id="PF00196">
    <property type="entry name" value="GerE"/>
    <property type="match status" value="1"/>
</dbReference>
<dbReference type="PANTHER" id="PTHR34293">
    <property type="entry name" value="HTH-TYPE TRANSCRIPTIONAL REGULATOR TRMBL2"/>
    <property type="match status" value="1"/>
</dbReference>
<name>A0A495XT00_9MICO</name>
<accession>A0A495XT00</accession>
<dbReference type="InterPro" id="IPR051797">
    <property type="entry name" value="TrmB-like"/>
</dbReference>
<dbReference type="GO" id="GO:0003677">
    <property type="term" value="F:DNA binding"/>
    <property type="evidence" value="ECO:0007669"/>
    <property type="project" value="InterPro"/>
</dbReference>
<dbReference type="Gene3D" id="1.10.10.10">
    <property type="entry name" value="Winged helix-like DNA-binding domain superfamily/Winged helix DNA-binding domain"/>
    <property type="match status" value="1"/>
</dbReference>
<dbReference type="InterPro" id="IPR036390">
    <property type="entry name" value="WH_DNA-bd_sf"/>
</dbReference>
<sequence length="350" mass="36656">MALLTALGASDVAEQVYLHLVENGPCDSVELAGVLELGEGEVSDATRDLRELGLLARRGVDHLPLPPSAALQALAAERDRQAEAARTASARLGATWAARHLEFSPVVEVLTETAMVQEMAALTIRTTTTEVVALSVGPIDGPPGRPDGAHPSSSSSSSSSQSSTRSSSRSPSEPVPPEVQPGILSALAGGVGVRVVYGSRILQRPEAMAIVLDCIDRGERARVFPDVPLNLIVGESLALLSTGGRGGERLAGLLVHRGDLHTRLRGLFESFWAMAVPLVPAPSDAGPPGPGDESRELLACLAAGLTDESIAARLGVSPRTIGRRVAELQQQLGARSRFQLGVQALRRGWL</sequence>
<dbReference type="SUPFAM" id="SSF46785">
    <property type="entry name" value="Winged helix' DNA-binding domain"/>
    <property type="match status" value="1"/>
</dbReference>
<evidence type="ECO:0000313" key="3">
    <source>
        <dbReference type="EMBL" id="RKT77032.1"/>
    </source>
</evidence>
<keyword evidence="4" id="KW-1185">Reference proteome</keyword>
<dbReference type="InterPro" id="IPR000792">
    <property type="entry name" value="Tscrpt_reg_LuxR_C"/>
</dbReference>
<evidence type="ECO:0000256" key="1">
    <source>
        <dbReference type="SAM" id="MobiDB-lite"/>
    </source>
</evidence>
<comment type="caution">
    <text evidence="3">The sequence shown here is derived from an EMBL/GenBank/DDBJ whole genome shotgun (WGS) entry which is preliminary data.</text>
</comment>
<evidence type="ECO:0000313" key="4">
    <source>
        <dbReference type="Proteomes" id="UP000278440"/>
    </source>
</evidence>
<protein>
    <submittedName>
        <fullName evidence="3">Regulatory LuxR family protein</fullName>
    </submittedName>
</protein>
<feature type="region of interest" description="Disordered" evidence="1">
    <location>
        <begin position="135"/>
        <end position="181"/>
    </location>
</feature>
<dbReference type="GO" id="GO:0006355">
    <property type="term" value="P:regulation of DNA-templated transcription"/>
    <property type="evidence" value="ECO:0007669"/>
    <property type="project" value="InterPro"/>
</dbReference>
<dbReference type="AlphaFoldDB" id="A0A495XT00"/>
<feature type="domain" description="HTH luxR-type" evidence="2">
    <location>
        <begin position="288"/>
        <end position="348"/>
    </location>
</feature>
<dbReference type="RefSeq" id="WP_121030659.1">
    <property type="nucleotide sequence ID" value="NZ_RBXT01000001.1"/>
</dbReference>
<dbReference type="PANTHER" id="PTHR34293:SF1">
    <property type="entry name" value="HTH-TYPE TRANSCRIPTIONAL REGULATOR TRMBL2"/>
    <property type="match status" value="1"/>
</dbReference>
<dbReference type="SUPFAM" id="SSF46894">
    <property type="entry name" value="C-terminal effector domain of the bipartite response regulators"/>
    <property type="match status" value="1"/>
</dbReference>
<reference evidence="3 4" key="1">
    <citation type="submission" date="2018-10" db="EMBL/GenBank/DDBJ databases">
        <title>Sequencing the genomes of 1000 actinobacteria strains.</title>
        <authorList>
            <person name="Klenk H.-P."/>
        </authorList>
    </citation>
    <scope>NUCLEOTIDE SEQUENCE [LARGE SCALE GENOMIC DNA]</scope>
    <source>
        <strain evidence="3 4">DSM 44267</strain>
    </source>
</reference>
<gene>
    <name evidence="3" type="ORF">DFJ68_0443</name>
</gene>
<dbReference type="SMART" id="SM00421">
    <property type="entry name" value="HTH_LUXR"/>
    <property type="match status" value="1"/>
</dbReference>
<dbReference type="EMBL" id="RBXT01000001">
    <property type="protein sequence ID" value="RKT77032.1"/>
    <property type="molecule type" value="Genomic_DNA"/>
</dbReference>
<evidence type="ECO:0000259" key="2">
    <source>
        <dbReference type="PROSITE" id="PS50043"/>
    </source>
</evidence>
<dbReference type="CDD" id="cd06170">
    <property type="entry name" value="LuxR_C_like"/>
    <property type="match status" value="1"/>
</dbReference>
<organism evidence="3 4">
    <name type="scientific">Terracoccus luteus</name>
    <dbReference type="NCBI Taxonomy" id="53356"/>
    <lineage>
        <taxon>Bacteria</taxon>
        <taxon>Bacillati</taxon>
        <taxon>Actinomycetota</taxon>
        <taxon>Actinomycetes</taxon>
        <taxon>Micrococcales</taxon>
        <taxon>Intrasporangiaceae</taxon>
        <taxon>Terracoccus</taxon>
    </lineage>
</organism>
<proteinExistence type="predicted"/>